<organism evidence="1 2">
    <name type="scientific">Flammeovirga aprica JL-4</name>
    <dbReference type="NCBI Taxonomy" id="694437"/>
    <lineage>
        <taxon>Bacteria</taxon>
        <taxon>Pseudomonadati</taxon>
        <taxon>Bacteroidota</taxon>
        <taxon>Cytophagia</taxon>
        <taxon>Cytophagales</taxon>
        <taxon>Flammeovirgaceae</taxon>
        <taxon>Flammeovirga</taxon>
    </lineage>
</organism>
<evidence type="ECO:0000313" key="2">
    <source>
        <dbReference type="Proteomes" id="UP000576082"/>
    </source>
</evidence>
<protein>
    <submittedName>
        <fullName evidence="1">Uncharacterized protein</fullName>
    </submittedName>
</protein>
<proteinExistence type="predicted"/>
<dbReference type="Proteomes" id="UP000576082">
    <property type="component" value="Unassembled WGS sequence"/>
</dbReference>
<evidence type="ECO:0000313" key="1">
    <source>
        <dbReference type="EMBL" id="NME66612.1"/>
    </source>
</evidence>
<dbReference type="AlphaFoldDB" id="A0A7X9P1F2"/>
<dbReference type="RefSeq" id="WP_169654358.1">
    <property type="nucleotide sequence ID" value="NZ_JABANE010000002.1"/>
</dbReference>
<gene>
    <name evidence="1" type="ORF">HHU12_01425</name>
</gene>
<dbReference type="EMBL" id="JABANE010000002">
    <property type="protein sequence ID" value="NME66612.1"/>
    <property type="molecule type" value="Genomic_DNA"/>
</dbReference>
<accession>A0A7X9P1F2</accession>
<comment type="caution">
    <text evidence="1">The sequence shown here is derived from an EMBL/GenBank/DDBJ whole genome shotgun (WGS) entry which is preliminary data.</text>
</comment>
<keyword evidence="2" id="KW-1185">Reference proteome</keyword>
<name>A0A7X9P1F2_9BACT</name>
<reference evidence="1 2" key="1">
    <citation type="submission" date="2020-04" db="EMBL/GenBank/DDBJ databases">
        <title>Flammeovirga sp. SR4, a novel species isolated from seawater.</title>
        <authorList>
            <person name="Wang X."/>
        </authorList>
    </citation>
    <scope>NUCLEOTIDE SEQUENCE [LARGE SCALE GENOMIC DNA]</scope>
    <source>
        <strain evidence="1 2">ATCC 23126</strain>
    </source>
</reference>
<sequence>MKKRKYTHIKHMGHYVSLRFTETIPGATAKTGTQERKGIEDHFYNSVSEAYQQFKAMKAKYNL</sequence>